<dbReference type="RefSeq" id="XP_022403354.1">
    <property type="nucleotide sequence ID" value="XM_022543334.1"/>
</dbReference>
<keyword evidence="3" id="KW-1185">Reference proteome</keyword>
<dbReference type="VEuPathDB" id="FungiDB:ASPGLDRAFT_23830"/>
<organism evidence="2 3">
    <name type="scientific">Aspergillus glaucus CBS 516.65</name>
    <dbReference type="NCBI Taxonomy" id="1160497"/>
    <lineage>
        <taxon>Eukaryota</taxon>
        <taxon>Fungi</taxon>
        <taxon>Dikarya</taxon>
        <taxon>Ascomycota</taxon>
        <taxon>Pezizomycotina</taxon>
        <taxon>Eurotiomycetes</taxon>
        <taxon>Eurotiomycetidae</taxon>
        <taxon>Eurotiales</taxon>
        <taxon>Aspergillaceae</taxon>
        <taxon>Aspergillus</taxon>
        <taxon>Aspergillus subgen. Aspergillus</taxon>
    </lineage>
</organism>
<dbReference type="GeneID" id="34459595"/>
<protein>
    <submittedName>
        <fullName evidence="2">Uncharacterized protein</fullName>
    </submittedName>
</protein>
<evidence type="ECO:0000313" key="3">
    <source>
        <dbReference type="Proteomes" id="UP000184300"/>
    </source>
</evidence>
<accession>A0A1L9VRW1</accession>
<proteinExistence type="predicted"/>
<sequence length="102" mass="11752">MLLKEKIVFCAFFFRGGKRVSQHVGGKLKKYHHTAHSEAMQHLKTLCKTLQQDHYMDFNPDASEDRKASPQAKNATHSLRVTNNSIHRQNKEHKLATDLGRI</sequence>
<feature type="compositionally biased region" description="Polar residues" evidence="1">
    <location>
        <begin position="71"/>
        <end position="87"/>
    </location>
</feature>
<gene>
    <name evidence="2" type="ORF">ASPGLDRAFT_23830</name>
</gene>
<feature type="compositionally biased region" description="Basic and acidic residues" evidence="1">
    <location>
        <begin position="92"/>
        <end position="102"/>
    </location>
</feature>
<evidence type="ECO:0000256" key="1">
    <source>
        <dbReference type="SAM" id="MobiDB-lite"/>
    </source>
</evidence>
<name>A0A1L9VRW1_ASPGL</name>
<feature type="region of interest" description="Disordered" evidence="1">
    <location>
        <begin position="58"/>
        <end position="102"/>
    </location>
</feature>
<evidence type="ECO:0000313" key="2">
    <source>
        <dbReference type="EMBL" id="OJJ86665.1"/>
    </source>
</evidence>
<dbReference type="Proteomes" id="UP000184300">
    <property type="component" value="Unassembled WGS sequence"/>
</dbReference>
<dbReference type="EMBL" id="KV878892">
    <property type="protein sequence ID" value="OJJ86665.1"/>
    <property type="molecule type" value="Genomic_DNA"/>
</dbReference>
<reference evidence="3" key="1">
    <citation type="journal article" date="2017" name="Genome Biol.">
        <title>Comparative genomics reveals high biological diversity and specific adaptations in the industrially and medically important fungal genus Aspergillus.</title>
        <authorList>
            <person name="de Vries R.P."/>
            <person name="Riley R."/>
            <person name="Wiebenga A."/>
            <person name="Aguilar-Osorio G."/>
            <person name="Amillis S."/>
            <person name="Uchima C.A."/>
            <person name="Anderluh G."/>
            <person name="Asadollahi M."/>
            <person name="Askin M."/>
            <person name="Barry K."/>
            <person name="Battaglia E."/>
            <person name="Bayram O."/>
            <person name="Benocci T."/>
            <person name="Braus-Stromeyer S.A."/>
            <person name="Caldana C."/>
            <person name="Canovas D."/>
            <person name="Cerqueira G.C."/>
            <person name="Chen F."/>
            <person name="Chen W."/>
            <person name="Choi C."/>
            <person name="Clum A."/>
            <person name="Dos Santos R.A."/>
            <person name="Damasio A.R."/>
            <person name="Diallinas G."/>
            <person name="Emri T."/>
            <person name="Fekete E."/>
            <person name="Flipphi M."/>
            <person name="Freyberg S."/>
            <person name="Gallo A."/>
            <person name="Gournas C."/>
            <person name="Habgood R."/>
            <person name="Hainaut M."/>
            <person name="Harispe M.L."/>
            <person name="Henrissat B."/>
            <person name="Hilden K.S."/>
            <person name="Hope R."/>
            <person name="Hossain A."/>
            <person name="Karabika E."/>
            <person name="Karaffa L."/>
            <person name="Karanyi Z."/>
            <person name="Krasevec N."/>
            <person name="Kuo A."/>
            <person name="Kusch H."/>
            <person name="LaButti K."/>
            <person name="Lagendijk E.L."/>
            <person name="Lapidus A."/>
            <person name="Levasseur A."/>
            <person name="Lindquist E."/>
            <person name="Lipzen A."/>
            <person name="Logrieco A.F."/>
            <person name="MacCabe A."/>
            <person name="Maekelae M.R."/>
            <person name="Malavazi I."/>
            <person name="Melin P."/>
            <person name="Meyer V."/>
            <person name="Mielnichuk N."/>
            <person name="Miskei M."/>
            <person name="Molnar A.P."/>
            <person name="Mule G."/>
            <person name="Ngan C.Y."/>
            <person name="Orejas M."/>
            <person name="Orosz E."/>
            <person name="Ouedraogo J.P."/>
            <person name="Overkamp K.M."/>
            <person name="Park H.-S."/>
            <person name="Perrone G."/>
            <person name="Piumi F."/>
            <person name="Punt P.J."/>
            <person name="Ram A.F."/>
            <person name="Ramon A."/>
            <person name="Rauscher S."/>
            <person name="Record E."/>
            <person name="Riano-Pachon D.M."/>
            <person name="Robert V."/>
            <person name="Roehrig J."/>
            <person name="Ruller R."/>
            <person name="Salamov A."/>
            <person name="Salih N.S."/>
            <person name="Samson R.A."/>
            <person name="Sandor E."/>
            <person name="Sanguinetti M."/>
            <person name="Schuetze T."/>
            <person name="Sepcic K."/>
            <person name="Shelest E."/>
            <person name="Sherlock G."/>
            <person name="Sophianopoulou V."/>
            <person name="Squina F.M."/>
            <person name="Sun H."/>
            <person name="Susca A."/>
            <person name="Todd R.B."/>
            <person name="Tsang A."/>
            <person name="Unkles S.E."/>
            <person name="van de Wiele N."/>
            <person name="van Rossen-Uffink D."/>
            <person name="Oliveira J.V."/>
            <person name="Vesth T.C."/>
            <person name="Visser J."/>
            <person name="Yu J.-H."/>
            <person name="Zhou M."/>
            <person name="Andersen M.R."/>
            <person name="Archer D.B."/>
            <person name="Baker S.E."/>
            <person name="Benoit I."/>
            <person name="Brakhage A.A."/>
            <person name="Braus G.H."/>
            <person name="Fischer R."/>
            <person name="Frisvad J.C."/>
            <person name="Goldman G.H."/>
            <person name="Houbraken J."/>
            <person name="Oakley B."/>
            <person name="Pocsi I."/>
            <person name="Scazzocchio C."/>
            <person name="Seiboth B."/>
            <person name="vanKuyk P.A."/>
            <person name="Wortman J."/>
            <person name="Dyer P.S."/>
            <person name="Grigoriev I.V."/>
        </authorList>
    </citation>
    <scope>NUCLEOTIDE SEQUENCE [LARGE SCALE GENOMIC DNA]</scope>
    <source>
        <strain evidence="3">CBS 516.65</strain>
    </source>
</reference>
<dbReference type="AlphaFoldDB" id="A0A1L9VRW1"/>